<dbReference type="GeneTree" id="ENSGT00940000161627"/>
<proteinExistence type="predicted"/>
<organism evidence="1 2">
    <name type="scientific">Callithrix jacchus</name>
    <name type="common">White-tufted-ear marmoset</name>
    <name type="synonym">Simia Jacchus</name>
    <dbReference type="NCBI Taxonomy" id="9483"/>
    <lineage>
        <taxon>Eukaryota</taxon>
        <taxon>Metazoa</taxon>
        <taxon>Chordata</taxon>
        <taxon>Craniata</taxon>
        <taxon>Vertebrata</taxon>
        <taxon>Euteleostomi</taxon>
        <taxon>Mammalia</taxon>
        <taxon>Eutheria</taxon>
        <taxon>Euarchontoglires</taxon>
        <taxon>Primates</taxon>
        <taxon>Haplorrhini</taxon>
        <taxon>Platyrrhini</taxon>
        <taxon>Cebidae</taxon>
        <taxon>Callitrichinae</taxon>
        <taxon>Callithrix</taxon>
        <taxon>Callithrix</taxon>
    </lineage>
</organism>
<name>A0A8I3X3R1_CALJA</name>
<dbReference type="Ensembl" id="ENSCJAT00000120775.1">
    <property type="protein sequence ID" value="ENSCJAP00000086982.1"/>
    <property type="gene ID" value="ENSCJAG00000084567.1"/>
</dbReference>
<protein>
    <submittedName>
        <fullName evidence="1">Uncharacterized protein</fullName>
    </submittedName>
</protein>
<reference evidence="1" key="3">
    <citation type="submission" date="2025-09" db="UniProtKB">
        <authorList>
            <consortium name="Ensembl"/>
        </authorList>
    </citation>
    <scope>IDENTIFICATION</scope>
</reference>
<dbReference type="Proteomes" id="UP000008225">
    <property type="component" value="Chromosome 19"/>
</dbReference>
<evidence type="ECO:0000313" key="1">
    <source>
        <dbReference type="Ensembl" id="ENSCJAP00000086982.1"/>
    </source>
</evidence>
<dbReference type="AlphaFoldDB" id="A0A8I3X3R1"/>
<dbReference type="PANTHER" id="PTHR46254">
    <property type="entry name" value="PROTEIN GVQW1-RELATED"/>
    <property type="match status" value="1"/>
</dbReference>
<reference evidence="1" key="2">
    <citation type="submission" date="2025-08" db="UniProtKB">
        <authorList>
            <consortium name="Ensembl"/>
        </authorList>
    </citation>
    <scope>IDENTIFICATION</scope>
</reference>
<sequence>LKKPFSFFETKSHFVAQAGVHWHDLGSLQLLPPWFKTFSCLILLSRWDYRCPPPRLANFCIFSRGRITGLSHLAWPTVHI</sequence>
<evidence type="ECO:0000313" key="2">
    <source>
        <dbReference type="Proteomes" id="UP000008225"/>
    </source>
</evidence>
<keyword evidence="2" id="KW-1185">Reference proteome</keyword>
<reference evidence="1 2" key="1">
    <citation type="submission" date="2009-03" db="EMBL/GenBank/DDBJ databases">
        <authorList>
            <person name="Warren W."/>
            <person name="Ye L."/>
            <person name="Minx P."/>
            <person name="Worley K."/>
            <person name="Gibbs R."/>
            <person name="Wilson R.K."/>
        </authorList>
    </citation>
    <scope>NUCLEOTIDE SEQUENCE [LARGE SCALE GENOMIC DNA]</scope>
</reference>
<accession>A0A8I3X3R1</accession>